<dbReference type="PRINTS" id="PR00315">
    <property type="entry name" value="ELONGATNFCT"/>
</dbReference>
<dbReference type="PANTHER" id="PTHR42854">
    <property type="entry name" value="EUKARYOTIC TRANSLATION INITIATION FACTOR 2 SUBUNIT 3 FAMILY MEMBER"/>
    <property type="match status" value="1"/>
</dbReference>
<accession>A0ABT8M314</accession>
<feature type="binding site" evidence="10">
    <location>
        <position position="61"/>
    </location>
    <ligand>
        <name>Zn(2+)</name>
        <dbReference type="ChEBI" id="CHEBI:29105"/>
    </ligand>
</feature>
<name>A0ABT8M314_9EURY</name>
<keyword evidence="7 10" id="KW-0648">Protein biosynthesis</keyword>
<dbReference type="HAMAP" id="MF_00119">
    <property type="entry name" value="eIF_2_gamma"/>
    <property type="match status" value="1"/>
</dbReference>
<dbReference type="PROSITE" id="PS51722">
    <property type="entry name" value="G_TR_2"/>
    <property type="match status" value="1"/>
</dbReference>
<dbReference type="SUPFAM" id="SSF50447">
    <property type="entry name" value="Translation proteins"/>
    <property type="match status" value="1"/>
</dbReference>
<dbReference type="InterPro" id="IPR009000">
    <property type="entry name" value="Transl_B-barrel_sf"/>
</dbReference>
<dbReference type="InterPro" id="IPR005225">
    <property type="entry name" value="Small_GTP-bd"/>
</dbReference>
<dbReference type="InterPro" id="IPR004161">
    <property type="entry name" value="EFTu-like_2"/>
</dbReference>
<comment type="caution">
    <text evidence="12">The sequence shown here is derived from an EMBL/GenBank/DDBJ whole genome shotgun (WGS) entry which is preliminary data.</text>
</comment>
<evidence type="ECO:0000256" key="7">
    <source>
        <dbReference type="ARBA" id="ARBA00022917"/>
    </source>
</evidence>
<dbReference type="InterPro" id="IPR044128">
    <property type="entry name" value="eIF2g_GTP-bd"/>
</dbReference>
<evidence type="ECO:0000256" key="1">
    <source>
        <dbReference type="ARBA" id="ARBA00005388"/>
    </source>
</evidence>
<comment type="similarity">
    <text evidence="1 10">Belongs to the TRAFAC class translation factor GTPase superfamily. Classic translation factor GTPase family. EIF2G subfamily.</text>
</comment>
<feature type="binding site" evidence="10">
    <location>
        <begin position="146"/>
        <end position="149"/>
    </location>
    <ligand>
        <name>GTP</name>
        <dbReference type="ChEBI" id="CHEBI:37565"/>
    </ligand>
</feature>
<keyword evidence="6 10" id="KW-0460">Magnesium</keyword>
<dbReference type="InterPro" id="IPR009001">
    <property type="entry name" value="Transl_elong_EF1A/Init_IF2_C"/>
</dbReference>
<evidence type="ECO:0000256" key="4">
    <source>
        <dbReference type="ARBA" id="ARBA00022741"/>
    </source>
</evidence>
<comment type="subunit">
    <text evidence="10">Heterotrimer composed of an alpha, a beta and a gamma chain.</text>
</comment>
<dbReference type="InterPro" id="IPR027417">
    <property type="entry name" value="P-loop_NTPase"/>
</dbReference>
<evidence type="ECO:0000256" key="5">
    <source>
        <dbReference type="ARBA" id="ARBA00022801"/>
    </source>
</evidence>
<dbReference type="CDD" id="cd01888">
    <property type="entry name" value="eIF2_gamma"/>
    <property type="match status" value="1"/>
</dbReference>
<dbReference type="InterPro" id="IPR015256">
    <property type="entry name" value="eIF2g_C"/>
</dbReference>
<evidence type="ECO:0000256" key="3">
    <source>
        <dbReference type="ARBA" id="ARBA00022723"/>
    </source>
</evidence>
<keyword evidence="8 10" id="KW-0342">GTP-binding</keyword>
<feature type="domain" description="Tr-type G" evidence="11">
    <location>
        <begin position="6"/>
        <end position="203"/>
    </location>
</feature>
<dbReference type="PANTHER" id="PTHR42854:SF3">
    <property type="entry name" value="EUKARYOTIC TRANSLATION INITIATION FACTOR 2 SUBUNIT 3-RELATED"/>
    <property type="match status" value="1"/>
</dbReference>
<evidence type="ECO:0000256" key="9">
    <source>
        <dbReference type="ARBA" id="ARBA00048107"/>
    </source>
</evidence>
<proteinExistence type="inferred from homology"/>
<keyword evidence="5 10" id="KW-0378">Hydrolase</keyword>
<dbReference type="NCBIfam" id="NF003077">
    <property type="entry name" value="PRK04000.1"/>
    <property type="match status" value="1"/>
</dbReference>
<evidence type="ECO:0000256" key="10">
    <source>
        <dbReference type="HAMAP-Rule" id="MF_00119"/>
    </source>
</evidence>
<dbReference type="Pfam" id="PF00009">
    <property type="entry name" value="GTP_EFTU"/>
    <property type="match status" value="1"/>
</dbReference>
<feature type="binding site" evidence="10">
    <location>
        <position position="18"/>
    </location>
    <ligand>
        <name>Mg(2+)</name>
        <dbReference type="ChEBI" id="CHEBI:18420"/>
        <label>2</label>
    </ligand>
</feature>
<comment type="catalytic activity">
    <reaction evidence="9 10">
        <text>GTP + H2O = GDP + phosphate + H(+)</text>
        <dbReference type="Rhea" id="RHEA:19669"/>
        <dbReference type="ChEBI" id="CHEBI:15377"/>
        <dbReference type="ChEBI" id="CHEBI:15378"/>
        <dbReference type="ChEBI" id="CHEBI:37565"/>
        <dbReference type="ChEBI" id="CHEBI:43474"/>
        <dbReference type="ChEBI" id="CHEBI:58189"/>
        <dbReference type="EC" id="3.6.5.3"/>
    </reaction>
</comment>
<keyword evidence="4 10" id="KW-0547">Nucleotide-binding</keyword>
<comment type="function">
    <text evidence="10">eIF-2 functions in the early steps of protein synthesis by forming a ternary complex with GTP and initiator tRNA.</text>
</comment>
<dbReference type="EC" id="3.6.5.3" evidence="10"/>
<dbReference type="NCBIfam" id="TIGR00231">
    <property type="entry name" value="small_GTP"/>
    <property type="match status" value="1"/>
</dbReference>
<dbReference type="InterPro" id="IPR000795">
    <property type="entry name" value="T_Tr_GTP-bd_dom"/>
</dbReference>
<dbReference type="Gene3D" id="2.40.30.10">
    <property type="entry name" value="Translation factors"/>
    <property type="match status" value="2"/>
</dbReference>
<evidence type="ECO:0000259" key="11">
    <source>
        <dbReference type="PROSITE" id="PS51722"/>
    </source>
</evidence>
<evidence type="ECO:0000313" key="13">
    <source>
        <dbReference type="Proteomes" id="UP001168423"/>
    </source>
</evidence>
<feature type="binding site" evidence="10">
    <location>
        <position position="43"/>
    </location>
    <ligand>
        <name>Mg(2+)</name>
        <dbReference type="ChEBI" id="CHEBI:18420"/>
        <label>2</label>
    </ligand>
</feature>
<keyword evidence="3 10" id="KW-0479">Metal-binding</keyword>
<dbReference type="Proteomes" id="UP001168423">
    <property type="component" value="Unassembled WGS sequence"/>
</dbReference>
<feature type="binding site" evidence="10">
    <location>
        <position position="45"/>
    </location>
    <ligand>
        <name>Mg(2+)</name>
        <dbReference type="ChEBI" id="CHEBI:18420"/>
        <label>1</label>
    </ligand>
</feature>
<gene>
    <name evidence="10" type="primary">eif2g</name>
    <name evidence="12" type="ORF">FGW20_06220</name>
</gene>
<reference evidence="12" key="1">
    <citation type="submission" date="2019-05" db="EMBL/GenBank/DDBJ databases">
        <title>Isolation and characterization of methanogens from the cold seep sediment at Four-Way Closure Ridge.</title>
        <authorList>
            <person name="You Y.-T."/>
            <person name="Chen S.-C."/>
            <person name="Zhang W.-L."/>
            <person name="Lai M.-C."/>
        </authorList>
    </citation>
    <scope>NUCLEOTIDE SEQUENCE</scope>
    <source>
        <strain evidence="12">FWC-SCC3</strain>
    </source>
</reference>
<dbReference type="GO" id="GO:0003743">
    <property type="term" value="F:translation initiation factor activity"/>
    <property type="evidence" value="ECO:0007669"/>
    <property type="project" value="UniProtKB-KW"/>
</dbReference>
<dbReference type="CDD" id="cd03688">
    <property type="entry name" value="eIF2_gamma_II"/>
    <property type="match status" value="1"/>
</dbReference>
<dbReference type="InterPro" id="IPR022424">
    <property type="entry name" value="TIF2_gsu"/>
</dbReference>
<evidence type="ECO:0000313" key="12">
    <source>
        <dbReference type="EMBL" id="MDN7012641.1"/>
    </source>
</evidence>
<feature type="binding site" evidence="10">
    <location>
        <begin position="18"/>
        <end position="23"/>
    </location>
    <ligand>
        <name>GTP</name>
        <dbReference type="ChEBI" id="CHEBI:37565"/>
    </ligand>
</feature>
<feature type="binding site" evidence="10">
    <location>
        <position position="22"/>
    </location>
    <ligand>
        <name>Mg(2+)</name>
        <dbReference type="ChEBI" id="CHEBI:18420"/>
        <label>1</label>
    </ligand>
</feature>
<organism evidence="12 13">
    <name type="scientific">Methanoculleus methanifontis</name>
    <dbReference type="NCBI Taxonomy" id="2584086"/>
    <lineage>
        <taxon>Archaea</taxon>
        <taxon>Methanobacteriati</taxon>
        <taxon>Methanobacteriota</taxon>
        <taxon>Stenosarchaea group</taxon>
        <taxon>Methanomicrobia</taxon>
        <taxon>Methanomicrobiales</taxon>
        <taxon>Methanomicrobiaceae</taxon>
        <taxon>Methanoculleus</taxon>
    </lineage>
</organism>
<keyword evidence="10" id="KW-0862">Zinc</keyword>
<evidence type="ECO:0000256" key="8">
    <source>
        <dbReference type="ARBA" id="ARBA00023134"/>
    </source>
</evidence>
<dbReference type="SUPFAM" id="SSF52540">
    <property type="entry name" value="P-loop containing nucleoside triphosphate hydrolases"/>
    <property type="match status" value="1"/>
</dbReference>
<feature type="binding site" evidence="10">
    <location>
        <position position="58"/>
    </location>
    <ligand>
        <name>Zn(2+)</name>
        <dbReference type="ChEBI" id="CHEBI:29105"/>
    </ligand>
</feature>
<sequence length="411" mass="44393">MRDAFIPGVNIGLVGHVDHGKTTLVSALTKTWTDRHSEEIKRGISIRLGYADTTFYNCENCEGADAYTSQPECPNCGEKAVPYRTVSFVDAPGHETLMATMLSGSALMDGAMLVIAANEVCPQPQTKEHLMALELIGIKKIVIVQNKIDVVTQAEALEHYKQIKRFIKGTIAENAPIIPVSAQKGINIGALIQTLDTVIPEPERNPEIDPLLLIARSFDVNKPGCSWRDVKGGVIGGSLIRGVLREGDEIEIRPGRQVQIENRTKWEPIETKITSINAGKTGVTEASPGGLLGVATKLDPALTKSDALAGQVAGLTGKLPPVWERLKFDVTLMDRVVGADSEQIIEPLKHKEPLMLSVGTAVTVGVIVNTKKNQVEVQLKRAVCAEVGARIAISRQVGGRWRLIGMGVLVE</sequence>
<dbReference type="CDD" id="cd15490">
    <property type="entry name" value="eIF2_gamma_III"/>
    <property type="match status" value="1"/>
</dbReference>
<dbReference type="Pfam" id="PF09173">
    <property type="entry name" value="eIF2_C"/>
    <property type="match status" value="1"/>
</dbReference>
<keyword evidence="13" id="KW-1185">Reference proteome</keyword>
<dbReference type="InterPro" id="IPR044127">
    <property type="entry name" value="eIF2g_dom_2"/>
</dbReference>
<evidence type="ECO:0000256" key="2">
    <source>
        <dbReference type="ARBA" id="ARBA00022540"/>
    </source>
</evidence>
<feature type="binding site" evidence="10">
    <location>
        <position position="76"/>
    </location>
    <ligand>
        <name>Zn(2+)</name>
        <dbReference type="ChEBI" id="CHEBI:29105"/>
    </ligand>
</feature>
<dbReference type="RefSeq" id="WP_301677224.1">
    <property type="nucleotide sequence ID" value="NZ_VCYI01000006.1"/>
</dbReference>
<dbReference type="NCBIfam" id="TIGR03680">
    <property type="entry name" value="eif2g_arch"/>
    <property type="match status" value="1"/>
</dbReference>
<dbReference type="InterPro" id="IPR050543">
    <property type="entry name" value="eIF2G"/>
</dbReference>
<comment type="cofactor">
    <cofactor evidence="10">
        <name>Mg(2+)</name>
        <dbReference type="ChEBI" id="CHEBI:18420"/>
    </cofactor>
</comment>
<feature type="binding site" evidence="10">
    <location>
        <position position="73"/>
    </location>
    <ligand>
        <name>Zn(2+)</name>
        <dbReference type="ChEBI" id="CHEBI:29105"/>
    </ligand>
</feature>
<feature type="binding site" evidence="10">
    <location>
        <begin position="181"/>
        <end position="183"/>
    </location>
    <ligand>
        <name>GTP</name>
        <dbReference type="ChEBI" id="CHEBI:37565"/>
    </ligand>
</feature>
<dbReference type="SUPFAM" id="SSF50465">
    <property type="entry name" value="EF-Tu/eEF-1alpha/eIF2-gamma C-terminal domain"/>
    <property type="match status" value="1"/>
</dbReference>
<evidence type="ECO:0000256" key="6">
    <source>
        <dbReference type="ARBA" id="ARBA00022842"/>
    </source>
</evidence>
<dbReference type="EMBL" id="VCYI01000006">
    <property type="protein sequence ID" value="MDN7012641.1"/>
    <property type="molecule type" value="Genomic_DNA"/>
</dbReference>
<dbReference type="Pfam" id="PF03144">
    <property type="entry name" value="GTP_EFTU_D2"/>
    <property type="match status" value="1"/>
</dbReference>
<dbReference type="Gene3D" id="3.40.50.300">
    <property type="entry name" value="P-loop containing nucleotide triphosphate hydrolases"/>
    <property type="match status" value="1"/>
</dbReference>
<protein>
    <recommendedName>
        <fullName evidence="10">Translation initiation factor 2 subunit gamma</fullName>
        <ecNumber evidence="10">3.6.5.3</ecNumber>
    </recommendedName>
    <alternativeName>
        <fullName evidence="10">aIF2-gamma</fullName>
    </alternativeName>
    <alternativeName>
        <fullName evidence="10">eIF-2-gamma</fullName>
    </alternativeName>
</protein>
<keyword evidence="2 10" id="KW-0396">Initiation factor</keyword>